<feature type="domain" description="DUF4283" evidence="2">
    <location>
        <begin position="40"/>
        <end position="124"/>
    </location>
</feature>
<evidence type="ECO:0000256" key="1">
    <source>
        <dbReference type="SAM" id="MobiDB-lite"/>
    </source>
</evidence>
<dbReference type="Pfam" id="PF14392">
    <property type="entry name" value="zf-CCHC_4"/>
    <property type="match status" value="1"/>
</dbReference>
<feature type="domain" description="Zinc knuckle CX2CX4HX4C" evidence="3">
    <location>
        <begin position="182"/>
        <end position="228"/>
    </location>
</feature>
<dbReference type="InterPro" id="IPR025836">
    <property type="entry name" value="Zn_knuckle_CX2CX4HX4C"/>
</dbReference>
<feature type="region of interest" description="Disordered" evidence="1">
    <location>
        <begin position="260"/>
        <end position="295"/>
    </location>
</feature>
<dbReference type="InterPro" id="IPR025558">
    <property type="entry name" value="DUF4283"/>
</dbReference>
<dbReference type="AlphaFoldDB" id="A0A834L587"/>
<dbReference type="PANTHER" id="PTHR31286">
    <property type="entry name" value="GLYCINE-RICH CELL WALL STRUCTURAL PROTEIN 1.8-LIKE"/>
    <property type="match status" value="1"/>
</dbReference>
<evidence type="ECO:0000313" key="5">
    <source>
        <dbReference type="Proteomes" id="UP000626092"/>
    </source>
</evidence>
<evidence type="ECO:0000259" key="2">
    <source>
        <dbReference type="Pfam" id="PF14111"/>
    </source>
</evidence>
<reference evidence="4" key="1">
    <citation type="submission" date="2019-11" db="EMBL/GenBank/DDBJ databases">
        <authorList>
            <person name="Liu Y."/>
            <person name="Hou J."/>
            <person name="Li T.-Q."/>
            <person name="Guan C.-H."/>
            <person name="Wu X."/>
            <person name="Wu H.-Z."/>
            <person name="Ling F."/>
            <person name="Zhang R."/>
            <person name="Shi X.-G."/>
            <person name="Ren J.-P."/>
            <person name="Chen E.-F."/>
            <person name="Sun J.-M."/>
        </authorList>
    </citation>
    <scope>NUCLEOTIDE SEQUENCE</scope>
    <source>
        <strain evidence="4">Adult_tree_wgs_1</strain>
        <tissue evidence="4">Leaves</tissue>
    </source>
</reference>
<protein>
    <recommendedName>
        <fullName evidence="6">CCHC-type domain-containing protein</fullName>
    </recommendedName>
</protein>
<feature type="compositionally biased region" description="Polar residues" evidence="1">
    <location>
        <begin position="517"/>
        <end position="536"/>
    </location>
</feature>
<dbReference type="Proteomes" id="UP000626092">
    <property type="component" value="Unassembled WGS sequence"/>
</dbReference>
<comment type="caution">
    <text evidence="4">The sequence shown here is derived from an EMBL/GenBank/DDBJ whole genome shotgun (WGS) entry which is preliminary data.</text>
</comment>
<dbReference type="PANTHER" id="PTHR31286:SF178">
    <property type="entry name" value="DUF4283 DOMAIN-CONTAINING PROTEIN"/>
    <property type="match status" value="1"/>
</dbReference>
<organism evidence="4 5">
    <name type="scientific">Rhododendron simsii</name>
    <name type="common">Sims's rhododendron</name>
    <dbReference type="NCBI Taxonomy" id="118357"/>
    <lineage>
        <taxon>Eukaryota</taxon>
        <taxon>Viridiplantae</taxon>
        <taxon>Streptophyta</taxon>
        <taxon>Embryophyta</taxon>
        <taxon>Tracheophyta</taxon>
        <taxon>Spermatophyta</taxon>
        <taxon>Magnoliopsida</taxon>
        <taxon>eudicotyledons</taxon>
        <taxon>Gunneridae</taxon>
        <taxon>Pentapetalae</taxon>
        <taxon>asterids</taxon>
        <taxon>Ericales</taxon>
        <taxon>Ericaceae</taxon>
        <taxon>Ericoideae</taxon>
        <taxon>Rhodoreae</taxon>
        <taxon>Rhododendron</taxon>
    </lineage>
</organism>
<proteinExistence type="predicted"/>
<sequence>MGDDISSSGDDLSLRFKTFTLTNAESKEVTIVEEDIKLSEAECRRSLIGKVVSSKLANLHGIKTTMGHLWGNPTGFKVLEIGDNLFQFVFGLEEDIVLVIAGKPWFFNNSFLILSKWHADMKVQQLVFKHSPIWIQVWGLPLQFYSVEVGTKIGKSIGEFLEIDLPASGHREGRLMRILVSIDITVPIRRGMKLKLDDGQPFWVEFRYEKIPMFCCYCGFIGHEQKSCIKQSKDMENGIFVVDSQYGNWLRASPGKSAGWKKFGPGGNRWSPASPGKSGNSKPADHGGNRGLDPYRNPDMVKRLEAGDLNSVYSQEQIGDTGEDGMLLPNNPQKILLSLPSSASAGNLKPKSLHSILGDESSGPPKGFGSLIDSGTQLTICLAQTVPPISPTTAPLLKNPMTAPLLKNPISAPLINSPTQSDSPNTNFLAHNTTHSFSSIVIPTPNLSVPLPPLLPNPPTPANRTQNFAFSAEAEGVLSAGAEFHPASSRSKDSIPTQKKRGRPLGSKSKADRSKGVTISGSGSALSTDVLSSTTPAPRVGEKRSSSMGETRSSDLDGIEVCSPAKRPRITGGVLADVDSIMDDPISTETVEDASRDWPQKGI</sequence>
<keyword evidence="5" id="KW-1185">Reference proteome</keyword>
<evidence type="ECO:0008006" key="6">
    <source>
        <dbReference type="Google" id="ProtNLM"/>
    </source>
</evidence>
<dbReference type="OrthoDB" id="1683397at2759"/>
<name>A0A834L587_RHOSS</name>
<dbReference type="Pfam" id="PF14111">
    <property type="entry name" value="DUF4283"/>
    <property type="match status" value="1"/>
</dbReference>
<evidence type="ECO:0000313" key="4">
    <source>
        <dbReference type="EMBL" id="KAF7116957.1"/>
    </source>
</evidence>
<feature type="region of interest" description="Disordered" evidence="1">
    <location>
        <begin position="484"/>
        <end position="564"/>
    </location>
</feature>
<gene>
    <name evidence="4" type="ORF">RHSIM_RhsimUnG0010100</name>
</gene>
<dbReference type="EMBL" id="WJXA01000031">
    <property type="protein sequence ID" value="KAF7116957.1"/>
    <property type="molecule type" value="Genomic_DNA"/>
</dbReference>
<evidence type="ECO:0000259" key="3">
    <source>
        <dbReference type="Pfam" id="PF14392"/>
    </source>
</evidence>
<accession>A0A834L587</accession>
<dbReference type="InterPro" id="IPR040256">
    <property type="entry name" value="At4g02000-like"/>
</dbReference>